<reference evidence="2" key="1">
    <citation type="journal article" date="2019" name="Int. J. Syst. Evol. Microbiol.">
        <title>The Global Catalogue of Microorganisms (GCM) 10K type strain sequencing project: providing services to taxonomists for standard genome sequencing and annotation.</title>
        <authorList>
            <consortium name="The Broad Institute Genomics Platform"/>
            <consortium name="The Broad Institute Genome Sequencing Center for Infectious Disease"/>
            <person name="Wu L."/>
            <person name="Ma J."/>
        </authorList>
    </citation>
    <scope>NUCLEOTIDE SEQUENCE [LARGE SCALE GENOMIC DNA]</scope>
    <source>
        <strain evidence="2">JCM 30346</strain>
    </source>
</reference>
<dbReference type="InterPro" id="IPR011697">
    <property type="entry name" value="Peptidase_C26"/>
</dbReference>
<evidence type="ECO:0000313" key="1">
    <source>
        <dbReference type="EMBL" id="MFC6085421.1"/>
    </source>
</evidence>
<protein>
    <submittedName>
        <fullName evidence="1">Gamma-glutamyl-gamma-aminobutyrate hydrolase family protein</fullName>
    </submittedName>
</protein>
<dbReference type="PANTHER" id="PTHR43235">
    <property type="entry name" value="GLUTAMINE AMIDOTRANSFERASE PB2B2.05-RELATED"/>
    <property type="match status" value="1"/>
</dbReference>
<evidence type="ECO:0000313" key="2">
    <source>
        <dbReference type="Proteomes" id="UP001596137"/>
    </source>
</evidence>
<dbReference type="Pfam" id="PF07722">
    <property type="entry name" value="Peptidase_C26"/>
    <property type="match status" value="1"/>
</dbReference>
<comment type="caution">
    <text evidence="1">The sequence shown here is derived from an EMBL/GenBank/DDBJ whole genome shotgun (WGS) entry which is preliminary data.</text>
</comment>
<dbReference type="InterPro" id="IPR029062">
    <property type="entry name" value="Class_I_gatase-like"/>
</dbReference>
<dbReference type="RefSeq" id="WP_380759532.1">
    <property type="nucleotide sequence ID" value="NZ_JBHSRF010000061.1"/>
</dbReference>
<dbReference type="CDD" id="cd01745">
    <property type="entry name" value="GATase1_2"/>
    <property type="match status" value="1"/>
</dbReference>
<organism evidence="1 2">
    <name type="scientific">Sphaerisporangium aureirubrum</name>
    <dbReference type="NCBI Taxonomy" id="1544736"/>
    <lineage>
        <taxon>Bacteria</taxon>
        <taxon>Bacillati</taxon>
        <taxon>Actinomycetota</taxon>
        <taxon>Actinomycetes</taxon>
        <taxon>Streptosporangiales</taxon>
        <taxon>Streptosporangiaceae</taxon>
        <taxon>Sphaerisporangium</taxon>
    </lineage>
</organism>
<dbReference type="GO" id="GO:0016787">
    <property type="term" value="F:hydrolase activity"/>
    <property type="evidence" value="ECO:0007669"/>
    <property type="project" value="UniProtKB-KW"/>
</dbReference>
<keyword evidence="1" id="KW-0378">Hydrolase</keyword>
<dbReference type="Proteomes" id="UP001596137">
    <property type="component" value="Unassembled WGS sequence"/>
</dbReference>
<proteinExistence type="predicted"/>
<dbReference type="InterPro" id="IPR044668">
    <property type="entry name" value="PuuD-like"/>
</dbReference>
<dbReference type="PROSITE" id="PS51273">
    <property type="entry name" value="GATASE_TYPE_1"/>
    <property type="match status" value="1"/>
</dbReference>
<dbReference type="EMBL" id="JBHSRF010000061">
    <property type="protein sequence ID" value="MFC6085421.1"/>
    <property type="molecule type" value="Genomic_DNA"/>
</dbReference>
<accession>A0ABW1NQE1</accession>
<sequence length="237" mass="24492">MGAYRPIIGITCYVEPAAFTVWQMTTALLPYNYVERVAAAGGQPVIVPPAGDPAPLVERLDGLIVAGGGDLDPGRYGAEAHDKTGYVREFRDEAEFALVGAALAAGLPLLGICRGMQVLNVHLGGTLHQHLPEVVGHGGHAPAPGEFGNMPVRVTPGSTLADVLGGGTSDAAHYHHQAVDRLGDGLTVSATAEDGTVEAVELAGHPFALGVQWHPETGPDGPLFEALVASAAPARHW</sequence>
<name>A0ABW1NQE1_9ACTN</name>
<dbReference type="PANTHER" id="PTHR43235:SF1">
    <property type="entry name" value="GLUTAMINE AMIDOTRANSFERASE PB2B2.05-RELATED"/>
    <property type="match status" value="1"/>
</dbReference>
<keyword evidence="2" id="KW-1185">Reference proteome</keyword>
<dbReference type="Gene3D" id="3.40.50.880">
    <property type="match status" value="1"/>
</dbReference>
<gene>
    <name evidence="1" type="ORF">ACFP1K_29935</name>
</gene>
<dbReference type="SUPFAM" id="SSF52317">
    <property type="entry name" value="Class I glutamine amidotransferase-like"/>
    <property type="match status" value="1"/>
</dbReference>